<keyword evidence="3" id="KW-0547">Nucleotide-binding</keyword>
<dbReference type="OrthoDB" id="9805576at2"/>
<dbReference type="NCBIfam" id="NF000756">
    <property type="entry name" value="PRK00047.1"/>
    <property type="match status" value="1"/>
</dbReference>
<dbReference type="InterPro" id="IPR000577">
    <property type="entry name" value="Carb_kinase_FGGY"/>
</dbReference>
<keyword evidence="4 7" id="KW-0418">Kinase</keyword>
<dbReference type="InterPro" id="IPR005999">
    <property type="entry name" value="Glycerol_kin"/>
</dbReference>
<dbReference type="InterPro" id="IPR018484">
    <property type="entry name" value="FGGY_N"/>
</dbReference>
<dbReference type="Proteomes" id="UP000054997">
    <property type="component" value="Unassembled WGS sequence"/>
</dbReference>
<proteinExistence type="inferred from homology"/>
<keyword evidence="6" id="KW-0067">ATP-binding</keyword>
<dbReference type="GO" id="GO:0019563">
    <property type="term" value="P:glycerol catabolic process"/>
    <property type="evidence" value="ECO:0007669"/>
    <property type="project" value="TreeGrafter"/>
</dbReference>
<dbReference type="NCBIfam" id="TIGR01311">
    <property type="entry name" value="glycerol_kin"/>
    <property type="match status" value="1"/>
</dbReference>
<keyword evidence="11" id="KW-1185">Reference proteome</keyword>
<dbReference type="STRING" id="45068.Llon_1405"/>
<dbReference type="PROSITE" id="PS00445">
    <property type="entry name" value="FGGY_KINASES_2"/>
    <property type="match status" value="1"/>
</dbReference>
<dbReference type="SUPFAM" id="SSF53067">
    <property type="entry name" value="Actin-like ATPase domain"/>
    <property type="match status" value="2"/>
</dbReference>
<dbReference type="GO" id="GO:0005829">
    <property type="term" value="C:cytosol"/>
    <property type="evidence" value="ECO:0007669"/>
    <property type="project" value="TreeGrafter"/>
</dbReference>
<evidence type="ECO:0000259" key="9">
    <source>
        <dbReference type="Pfam" id="PF02782"/>
    </source>
</evidence>
<evidence type="ECO:0000259" key="8">
    <source>
        <dbReference type="Pfam" id="PF00370"/>
    </source>
</evidence>
<organism evidence="10 11">
    <name type="scientific">Legionella londiniensis</name>
    <dbReference type="NCBI Taxonomy" id="45068"/>
    <lineage>
        <taxon>Bacteria</taxon>
        <taxon>Pseudomonadati</taxon>
        <taxon>Pseudomonadota</taxon>
        <taxon>Gammaproteobacteria</taxon>
        <taxon>Legionellales</taxon>
        <taxon>Legionellaceae</taxon>
        <taxon>Legionella</taxon>
    </lineage>
</organism>
<evidence type="ECO:0000256" key="4">
    <source>
        <dbReference type="ARBA" id="ARBA00022777"/>
    </source>
</evidence>
<dbReference type="CDD" id="cd07786">
    <property type="entry name" value="FGGY_EcGK_like"/>
    <property type="match status" value="1"/>
</dbReference>
<gene>
    <name evidence="10" type="primary">glpK</name>
    <name evidence="10" type="ORF">Llon_1405</name>
</gene>
<evidence type="ECO:0000313" key="11">
    <source>
        <dbReference type="Proteomes" id="UP000054997"/>
    </source>
</evidence>
<dbReference type="Pfam" id="PF00370">
    <property type="entry name" value="FGGY_N"/>
    <property type="match status" value="1"/>
</dbReference>
<dbReference type="GO" id="GO:0006072">
    <property type="term" value="P:glycerol-3-phosphate metabolic process"/>
    <property type="evidence" value="ECO:0007669"/>
    <property type="project" value="InterPro"/>
</dbReference>
<dbReference type="Gene3D" id="3.30.420.40">
    <property type="match status" value="2"/>
</dbReference>
<evidence type="ECO:0000313" key="10">
    <source>
        <dbReference type="EMBL" id="KTD21307.1"/>
    </source>
</evidence>
<dbReference type="InterPro" id="IPR018485">
    <property type="entry name" value="FGGY_C"/>
</dbReference>
<dbReference type="InterPro" id="IPR018483">
    <property type="entry name" value="Carb_kinase_FGGY_CS"/>
</dbReference>
<comment type="caution">
    <text evidence="10">The sequence shown here is derived from an EMBL/GenBank/DDBJ whole genome shotgun (WGS) entry which is preliminary data.</text>
</comment>
<dbReference type="PANTHER" id="PTHR10196:SF78">
    <property type="entry name" value="GLYCEROL KINASE"/>
    <property type="match status" value="1"/>
</dbReference>
<evidence type="ECO:0000256" key="2">
    <source>
        <dbReference type="ARBA" id="ARBA00022679"/>
    </source>
</evidence>
<evidence type="ECO:0000256" key="7">
    <source>
        <dbReference type="RuleBase" id="RU003733"/>
    </source>
</evidence>
<dbReference type="EMBL" id="LNYK01000016">
    <property type="protein sequence ID" value="KTD21307.1"/>
    <property type="molecule type" value="Genomic_DNA"/>
</dbReference>
<evidence type="ECO:0000256" key="6">
    <source>
        <dbReference type="ARBA" id="ARBA00022840"/>
    </source>
</evidence>
<name>A0A0W0VMC7_9GAMM</name>
<dbReference type="PIRSF" id="PIRSF000538">
    <property type="entry name" value="GlpK"/>
    <property type="match status" value="1"/>
</dbReference>
<keyword evidence="2 7" id="KW-0808">Transferase</keyword>
<dbReference type="AlphaFoldDB" id="A0A0W0VMC7"/>
<dbReference type="InterPro" id="IPR043129">
    <property type="entry name" value="ATPase_NBD"/>
</dbReference>
<dbReference type="FunFam" id="3.30.420.40:FF:000008">
    <property type="entry name" value="Glycerol kinase"/>
    <property type="match status" value="1"/>
</dbReference>
<evidence type="ECO:0000256" key="3">
    <source>
        <dbReference type="ARBA" id="ARBA00022741"/>
    </source>
</evidence>
<dbReference type="GO" id="GO:0005524">
    <property type="term" value="F:ATP binding"/>
    <property type="evidence" value="ECO:0007669"/>
    <property type="project" value="UniProtKB-KW"/>
</dbReference>
<evidence type="ECO:0000256" key="1">
    <source>
        <dbReference type="ARBA" id="ARBA00009156"/>
    </source>
</evidence>
<sequence>MSYLVAIDQGTSSTRAMLYSSSGELIQNSQYPITQHYPAAGWVEQDAEEIWQKTLQAIKDVISCVDSKKIVACGITNQRETTLLWDKKTGHCLSPAIVWQDRRTEKFCQNLKNDCQEIILAKTGLVIDPYFSASKIHWLLNHIKEANKLAKKEQLAFGTIDSFLIWRLTGGKKHLTDITNASRTMLFNIHEQIWDKELLAIFNIPFGILPEIRDCDAAFGEIDKRLFGRTIPITGVAGDQQAALIGQCCFTQGAMKATYGTGGFLLLNTGEDVISSQFKLLSTVAYRLQGKTAYGLEGGIYHAGTTIKWLRDELKLFSQASDTESLARSLSSNEGVYLIPSFTGLGAPHWLSRHGAIITGLSRTSTASHFARAALESVAYQTRDVLLAMRQDYQQPISCFRVDGGMAANSWFLQYLSSQCDLTIERPKDVETTARGAAMAAGLGSGLYTSLNELEEKWQCERSFIPSQDEQVNSWYNEWKNALRLICPN</sequence>
<dbReference type="Pfam" id="PF02782">
    <property type="entry name" value="FGGY_C"/>
    <property type="match status" value="1"/>
</dbReference>
<reference evidence="10 11" key="1">
    <citation type="submission" date="2015-11" db="EMBL/GenBank/DDBJ databases">
        <title>Genomic analysis of 38 Legionella species identifies large and diverse effector repertoires.</title>
        <authorList>
            <person name="Burstein D."/>
            <person name="Amaro F."/>
            <person name="Zusman T."/>
            <person name="Lifshitz Z."/>
            <person name="Cohen O."/>
            <person name="Gilbert J.A."/>
            <person name="Pupko T."/>
            <person name="Shuman H.A."/>
            <person name="Segal G."/>
        </authorList>
    </citation>
    <scope>NUCLEOTIDE SEQUENCE [LARGE SCALE GENOMIC DNA]</scope>
    <source>
        <strain evidence="10 11">ATCC 49505</strain>
    </source>
</reference>
<feature type="domain" description="Carbohydrate kinase FGGY C-terminal" evidence="9">
    <location>
        <begin position="256"/>
        <end position="442"/>
    </location>
</feature>
<protein>
    <submittedName>
        <fullName evidence="10">Glycerol kinase</fullName>
    </submittedName>
</protein>
<dbReference type="RefSeq" id="WP_058529387.1">
    <property type="nucleotide sequence ID" value="NZ_CAAAHZ010000003.1"/>
</dbReference>
<comment type="similarity">
    <text evidence="1 7">Belongs to the FGGY kinase family.</text>
</comment>
<dbReference type="PANTHER" id="PTHR10196">
    <property type="entry name" value="SUGAR KINASE"/>
    <property type="match status" value="1"/>
</dbReference>
<accession>A0A0W0VMC7</accession>
<dbReference type="PROSITE" id="PS00933">
    <property type="entry name" value="FGGY_KINASES_1"/>
    <property type="match status" value="1"/>
</dbReference>
<dbReference type="PATRIC" id="fig|45068.5.peg.1517"/>
<keyword evidence="5" id="KW-0319">Glycerol metabolism</keyword>
<evidence type="ECO:0000256" key="5">
    <source>
        <dbReference type="ARBA" id="ARBA00022798"/>
    </source>
</evidence>
<dbReference type="GO" id="GO:0004370">
    <property type="term" value="F:glycerol kinase activity"/>
    <property type="evidence" value="ECO:0007669"/>
    <property type="project" value="InterPro"/>
</dbReference>
<feature type="domain" description="Carbohydrate kinase FGGY N-terminal" evidence="8">
    <location>
        <begin position="3"/>
        <end position="246"/>
    </location>
</feature>